<feature type="signal peptide" evidence="1">
    <location>
        <begin position="1"/>
        <end position="18"/>
    </location>
</feature>
<dbReference type="GeneID" id="6343452"/>
<evidence type="ECO:0000313" key="2">
    <source>
        <dbReference type="EMBL" id="EDU48110.1"/>
    </source>
</evidence>
<proteinExistence type="predicted"/>
<protein>
    <submittedName>
        <fullName evidence="2">Uncharacterized protein</fullName>
    </submittedName>
</protein>
<gene>
    <name evidence="2" type="ORF">PTRG_05203</name>
</gene>
<reference evidence="3" key="1">
    <citation type="journal article" date="2013" name="G3 (Bethesda)">
        <title>Comparative genomics of a plant-pathogenic fungus, Pyrenophora tritici-repentis, reveals transduplication and the impact of repeat elements on pathogenicity and population divergence.</title>
        <authorList>
            <person name="Manning V.A."/>
            <person name="Pandelova I."/>
            <person name="Dhillon B."/>
            <person name="Wilhelm L.J."/>
            <person name="Goodwin S.B."/>
            <person name="Berlin A.M."/>
            <person name="Figueroa M."/>
            <person name="Freitag M."/>
            <person name="Hane J.K."/>
            <person name="Henrissat B."/>
            <person name="Holman W.H."/>
            <person name="Kodira C.D."/>
            <person name="Martin J."/>
            <person name="Oliver R.P."/>
            <person name="Robbertse B."/>
            <person name="Schackwitz W."/>
            <person name="Schwartz D.C."/>
            <person name="Spatafora J.W."/>
            <person name="Turgeon B.G."/>
            <person name="Yandava C."/>
            <person name="Young S."/>
            <person name="Zhou S."/>
            <person name="Zeng Q."/>
            <person name="Grigoriev I.V."/>
            <person name="Ma L.-J."/>
            <person name="Ciuffetti L.M."/>
        </authorList>
    </citation>
    <scope>NUCLEOTIDE SEQUENCE [LARGE SCALE GENOMIC DNA]</scope>
    <source>
        <strain evidence="3">Pt-1C-BFP</strain>
    </source>
</reference>
<dbReference type="RefSeq" id="XP_001935536.2">
    <property type="nucleotide sequence ID" value="XM_001935501.2"/>
</dbReference>
<evidence type="ECO:0000313" key="3">
    <source>
        <dbReference type="Proteomes" id="UP000001471"/>
    </source>
</evidence>
<dbReference type="KEGG" id="ptrr:6343452"/>
<dbReference type="InParanoid" id="B2W403"/>
<feature type="chain" id="PRO_5002784675" evidence="1">
    <location>
        <begin position="19"/>
        <end position="129"/>
    </location>
</feature>
<name>B2W403_PYRTR</name>
<dbReference type="OrthoDB" id="10635843at2759"/>
<dbReference type="Proteomes" id="UP000001471">
    <property type="component" value="Unassembled WGS sequence"/>
</dbReference>
<dbReference type="AlphaFoldDB" id="B2W403"/>
<dbReference type="HOGENOM" id="CLU_1949926_0_0_1"/>
<organism evidence="2 3">
    <name type="scientific">Pyrenophora tritici-repentis (strain Pt-1C-BFP)</name>
    <name type="common">Wheat tan spot fungus</name>
    <name type="synonym">Drechslera tritici-repentis</name>
    <dbReference type="NCBI Taxonomy" id="426418"/>
    <lineage>
        <taxon>Eukaryota</taxon>
        <taxon>Fungi</taxon>
        <taxon>Dikarya</taxon>
        <taxon>Ascomycota</taxon>
        <taxon>Pezizomycotina</taxon>
        <taxon>Dothideomycetes</taxon>
        <taxon>Pleosporomycetidae</taxon>
        <taxon>Pleosporales</taxon>
        <taxon>Pleosporineae</taxon>
        <taxon>Pleosporaceae</taxon>
        <taxon>Pyrenophora</taxon>
    </lineage>
</organism>
<sequence>MKISQSCTVLAILAFTHATPVPADNPQSLALLPRSDSGSTDVIVHEATHSSTLEKRTIEGSTTGYTPITNVKKTLTLAAGESISAYISDLPGAPGGDIFAKGVNGQASAYEDITIAGNHNLKMEFKSNY</sequence>
<accession>B2W403</accession>
<evidence type="ECO:0000256" key="1">
    <source>
        <dbReference type="SAM" id="SignalP"/>
    </source>
</evidence>
<keyword evidence="1" id="KW-0732">Signal</keyword>
<dbReference type="EMBL" id="DS231618">
    <property type="protein sequence ID" value="EDU48110.1"/>
    <property type="molecule type" value="Genomic_DNA"/>
</dbReference>